<dbReference type="GO" id="GO:0022625">
    <property type="term" value="C:cytosolic large ribosomal subunit"/>
    <property type="evidence" value="ECO:0007669"/>
    <property type="project" value="TreeGrafter"/>
</dbReference>
<proteinExistence type="inferred from homology"/>
<dbReference type="CDD" id="cd00336">
    <property type="entry name" value="Ribosomal_L22"/>
    <property type="match status" value="1"/>
</dbReference>
<dbReference type="SUPFAM" id="SSF54843">
    <property type="entry name" value="Ribosomal protein L22"/>
    <property type="match status" value="1"/>
</dbReference>
<dbReference type="AlphaFoldDB" id="A0A235BPT2"/>
<evidence type="ECO:0000256" key="2">
    <source>
        <dbReference type="ARBA" id="ARBA00022980"/>
    </source>
</evidence>
<dbReference type="InterPro" id="IPR047867">
    <property type="entry name" value="Ribosomal_uL22_bac/org-type"/>
</dbReference>
<keyword evidence="5" id="KW-0699">rRNA-binding</keyword>
<dbReference type="GO" id="GO:0006412">
    <property type="term" value="P:translation"/>
    <property type="evidence" value="ECO:0007669"/>
    <property type="project" value="InterPro"/>
</dbReference>
<organism evidence="7 8">
    <name type="scientific">candidate division WOR-3 bacterium JGI_Cruoil_03_44_89</name>
    <dbReference type="NCBI Taxonomy" id="1973748"/>
    <lineage>
        <taxon>Bacteria</taxon>
        <taxon>Bacteria division WOR-3</taxon>
    </lineage>
</organism>
<keyword evidence="3 4" id="KW-0687">Ribonucleoprotein</keyword>
<keyword evidence="2 4" id="KW-0689">Ribosomal protein</keyword>
<comment type="subunit">
    <text evidence="5">Part of the 50S ribosomal subunit.</text>
</comment>
<dbReference type="PANTHER" id="PTHR13501:SF8">
    <property type="entry name" value="LARGE RIBOSOMAL SUBUNIT PROTEIN UL22M"/>
    <property type="match status" value="1"/>
</dbReference>
<gene>
    <name evidence="7" type="ORF">CH333_08760</name>
</gene>
<evidence type="ECO:0000256" key="3">
    <source>
        <dbReference type="ARBA" id="ARBA00023274"/>
    </source>
</evidence>
<dbReference type="InterPro" id="IPR036394">
    <property type="entry name" value="Ribosomal_uL22_sf"/>
</dbReference>
<dbReference type="GO" id="GO:0019843">
    <property type="term" value="F:rRNA binding"/>
    <property type="evidence" value="ECO:0007669"/>
    <property type="project" value="UniProtKB-KW"/>
</dbReference>
<evidence type="ECO:0000256" key="1">
    <source>
        <dbReference type="ARBA" id="ARBA00009451"/>
    </source>
</evidence>
<comment type="similarity">
    <text evidence="1 4">Belongs to the universal ribosomal protein uL22 family.</text>
</comment>
<dbReference type="InterPro" id="IPR001063">
    <property type="entry name" value="Ribosomal_uL22"/>
</dbReference>
<accession>A0A235BPT2</accession>
<reference evidence="7 8" key="1">
    <citation type="submission" date="2017-07" db="EMBL/GenBank/DDBJ databases">
        <title>Recovery of genomes from metagenomes via a dereplication, aggregation, and scoring strategy.</title>
        <authorList>
            <person name="Sieber C.M."/>
            <person name="Probst A.J."/>
            <person name="Sharrar A."/>
            <person name="Thomas B.C."/>
            <person name="Hess M."/>
            <person name="Tringe S.G."/>
            <person name="Banfield J.F."/>
        </authorList>
    </citation>
    <scope>NUCLEOTIDE SEQUENCE [LARGE SCALE GENOMIC DNA]</scope>
    <source>
        <strain evidence="7">JGI_Cruoil_03_44_89</strain>
    </source>
</reference>
<comment type="caution">
    <text evidence="7">The sequence shown here is derived from an EMBL/GenBank/DDBJ whole genome shotgun (WGS) entry which is preliminary data.</text>
</comment>
<comment type="function">
    <text evidence="6">This protein binds specifically to 23S rRNA; its binding is stimulated by other ribosomal proteins, e.g., L4, L17, and L20. It is important during the early stages of 50S assembly. It makes multiple contacts with different domains of the 23S rRNA in the assembled 50S subunit and ribosome.</text>
</comment>
<evidence type="ECO:0000256" key="5">
    <source>
        <dbReference type="RuleBase" id="RU004006"/>
    </source>
</evidence>
<evidence type="ECO:0000256" key="6">
    <source>
        <dbReference type="RuleBase" id="RU004008"/>
    </source>
</evidence>
<name>A0A235BPT2_UNCW3</name>
<dbReference type="Gene3D" id="3.90.470.10">
    <property type="entry name" value="Ribosomal protein L22/L17"/>
    <property type="match status" value="1"/>
</dbReference>
<dbReference type="EMBL" id="NOZQ01000200">
    <property type="protein sequence ID" value="OYD14186.1"/>
    <property type="molecule type" value="Genomic_DNA"/>
</dbReference>
<dbReference type="Proteomes" id="UP000215215">
    <property type="component" value="Unassembled WGS sequence"/>
</dbReference>
<dbReference type="Pfam" id="PF00237">
    <property type="entry name" value="Ribosomal_L22"/>
    <property type="match status" value="1"/>
</dbReference>
<evidence type="ECO:0000313" key="8">
    <source>
        <dbReference type="Proteomes" id="UP000215215"/>
    </source>
</evidence>
<dbReference type="GO" id="GO:0003735">
    <property type="term" value="F:structural constituent of ribosome"/>
    <property type="evidence" value="ECO:0007669"/>
    <property type="project" value="InterPro"/>
</dbReference>
<dbReference type="PANTHER" id="PTHR13501">
    <property type="entry name" value="CHLOROPLAST 50S RIBOSOMAL PROTEIN L22-RELATED"/>
    <property type="match status" value="1"/>
</dbReference>
<keyword evidence="5" id="KW-0694">RNA-binding</keyword>
<evidence type="ECO:0000313" key="7">
    <source>
        <dbReference type="EMBL" id="OYD14186.1"/>
    </source>
</evidence>
<protein>
    <recommendedName>
        <fullName evidence="6">50S ribosomal protein L22</fullName>
    </recommendedName>
</protein>
<evidence type="ECO:0000256" key="4">
    <source>
        <dbReference type="RuleBase" id="RU004005"/>
    </source>
</evidence>
<sequence>MEGFAYQKYLRVSSKKLGRLVSSLRGMNVEEALAVMRQLPSPHTRLVIKAIKSAYANLTVKKEEDISEEEAVIKTLVVEQSFRLRRLNPRARGRADIIHRRFSHLKCVVTDGS</sequence>